<protein>
    <recommendedName>
        <fullName evidence="2">GAR domain-containing protein</fullName>
    </recommendedName>
</protein>
<sequence length="283" mass="29094">MSATTPSGELNPDWEGDDAGGSRGGIMERLMQSRAMTPSGHPPRPPSRSMIPVPSVQISGASRPGSAMSHYRPESSMSYRGTMGMSMSMSMGPGMGMGGGRMTPDAGMVLRSAVTPRPGLVTRMMPSSFKDSAPSSAVSGTGSGINTPSRTASSSGDANVSGAGTPSRPGSRAGAATPNFIAGTPIHPYIPVSTKDPLDMEVARVVNGMKHGLLIERVDPPLRVAPKEGEEVRGQYAVSSSLGRKVVSCKLATLTRVGRGGAGPSVTKKVMCRVGGGMCFFVP</sequence>
<evidence type="ECO:0000259" key="2">
    <source>
        <dbReference type="PROSITE" id="PS51460"/>
    </source>
</evidence>
<feature type="compositionally biased region" description="Polar residues" evidence="1">
    <location>
        <begin position="129"/>
        <end position="164"/>
    </location>
</feature>
<keyword evidence="4" id="KW-1185">Reference proteome</keyword>
<dbReference type="InterPro" id="IPR003108">
    <property type="entry name" value="GAR_dom"/>
</dbReference>
<feature type="region of interest" description="Disordered" evidence="1">
    <location>
        <begin position="1"/>
        <end position="77"/>
    </location>
</feature>
<dbReference type="GO" id="GO:0008017">
    <property type="term" value="F:microtubule binding"/>
    <property type="evidence" value="ECO:0007669"/>
    <property type="project" value="InterPro"/>
</dbReference>
<proteinExistence type="predicted"/>
<accession>A0AAD5V0P6</accession>
<dbReference type="PROSITE" id="PS51460">
    <property type="entry name" value="GAR"/>
    <property type="match status" value="1"/>
</dbReference>
<dbReference type="AlphaFoldDB" id="A0AAD5V0P6"/>
<comment type="caution">
    <text evidence="3">The sequence shown here is derived from an EMBL/GenBank/DDBJ whole genome shotgun (WGS) entry which is preliminary data.</text>
</comment>
<feature type="domain" description="GAR" evidence="2">
    <location>
        <begin position="193"/>
        <end position="283"/>
    </location>
</feature>
<gene>
    <name evidence="3" type="ORF">NLI96_g7777</name>
</gene>
<organism evidence="3 4">
    <name type="scientific">Meripilus lineatus</name>
    <dbReference type="NCBI Taxonomy" id="2056292"/>
    <lineage>
        <taxon>Eukaryota</taxon>
        <taxon>Fungi</taxon>
        <taxon>Dikarya</taxon>
        <taxon>Basidiomycota</taxon>
        <taxon>Agaricomycotina</taxon>
        <taxon>Agaricomycetes</taxon>
        <taxon>Polyporales</taxon>
        <taxon>Meripilaceae</taxon>
        <taxon>Meripilus</taxon>
    </lineage>
</organism>
<evidence type="ECO:0000313" key="3">
    <source>
        <dbReference type="EMBL" id="KAJ3481249.1"/>
    </source>
</evidence>
<dbReference type="EMBL" id="JANAWD010000331">
    <property type="protein sequence ID" value="KAJ3481249.1"/>
    <property type="molecule type" value="Genomic_DNA"/>
</dbReference>
<dbReference type="Proteomes" id="UP001212997">
    <property type="component" value="Unassembled WGS sequence"/>
</dbReference>
<evidence type="ECO:0000256" key="1">
    <source>
        <dbReference type="SAM" id="MobiDB-lite"/>
    </source>
</evidence>
<evidence type="ECO:0000313" key="4">
    <source>
        <dbReference type="Proteomes" id="UP001212997"/>
    </source>
</evidence>
<reference evidence="3" key="1">
    <citation type="submission" date="2022-07" db="EMBL/GenBank/DDBJ databases">
        <title>Genome Sequence of Physisporinus lineatus.</title>
        <authorList>
            <person name="Buettner E."/>
        </authorList>
    </citation>
    <scope>NUCLEOTIDE SEQUENCE</scope>
    <source>
        <strain evidence="3">VT162</strain>
    </source>
</reference>
<feature type="region of interest" description="Disordered" evidence="1">
    <location>
        <begin position="126"/>
        <end position="178"/>
    </location>
</feature>
<name>A0AAD5V0P6_9APHY</name>